<dbReference type="Gene3D" id="3.30.450.20">
    <property type="entry name" value="PAS domain"/>
    <property type="match status" value="1"/>
</dbReference>
<comment type="subcellular location">
    <subcellularLocation>
        <location evidence="1">Cell membrane</location>
        <topology evidence="1">Multi-pass membrane protein</topology>
    </subcellularLocation>
</comment>
<keyword evidence="5 7" id="KW-1133">Transmembrane helix</keyword>
<dbReference type="GO" id="GO:0004016">
    <property type="term" value="F:adenylate cyclase activity"/>
    <property type="evidence" value="ECO:0007669"/>
    <property type="project" value="UniProtKB-EC"/>
</dbReference>
<evidence type="ECO:0000256" key="1">
    <source>
        <dbReference type="ARBA" id="ARBA00004651"/>
    </source>
</evidence>
<feature type="transmembrane region" description="Helical" evidence="7">
    <location>
        <begin position="341"/>
        <end position="359"/>
    </location>
</feature>
<evidence type="ECO:0000256" key="5">
    <source>
        <dbReference type="ARBA" id="ARBA00022989"/>
    </source>
</evidence>
<evidence type="ECO:0000313" key="10">
    <source>
        <dbReference type="Proteomes" id="UP000254968"/>
    </source>
</evidence>
<evidence type="ECO:0000256" key="4">
    <source>
        <dbReference type="ARBA" id="ARBA00022692"/>
    </source>
</evidence>
<dbReference type="Gene3D" id="6.10.340.10">
    <property type="match status" value="1"/>
</dbReference>
<protein>
    <submittedName>
        <fullName evidence="9">Guanylate cyclase</fullName>
        <ecNumber evidence="9">4.6.1.1</ecNumber>
    </submittedName>
</protein>
<dbReference type="PROSITE" id="PS50125">
    <property type="entry name" value="GUANYLATE_CYCLASE_2"/>
    <property type="match status" value="1"/>
</dbReference>
<dbReference type="SUPFAM" id="SSF103190">
    <property type="entry name" value="Sensory domain-like"/>
    <property type="match status" value="1"/>
</dbReference>
<dbReference type="OrthoDB" id="9806704at2"/>
<dbReference type="Gene3D" id="3.30.70.1230">
    <property type="entry name" value="Nucleotide cyclase"/>
    <property type="match status" value="1"/>
</dbReference>
<gene>
    <name evidence="9" type="primary">cyaA</name>
    <name evidence="9" type="ORF">NCTC13315_02227</name>
</gene>
<dbReference type="Pfam" id="PF02743">
    <property type="entry name" value="dCache_1"/>
    <property type="match status" value="1"/>
</dbReference>
<keyword evidence="3" id="KW-1003">Cell membrane</keyword>
<dbReference type="InterPro" id="IPR029151">
    <property type="entry name" value="Sensor-like_sf"/>
</dbReference>
<evidence type="ECO:0000256" key="6">
    <source>
        <dbReference type="ARBA" id="ARBA00023136"/>
    </source>
</evidence>
<dbReference type="InterPro" id="IPR050697">
    <property type="entry name" value="Adenylyl/Guanylyl_Cyclase_3/4"/>
</dbReference>
<feature type="domain" description="Guanylate cyclase" evidence="8">
    <location>
        <begin position="440"/>
        <end position="572"/>
    </location>
</feature>
<keyword evidence="4 7" id="KW-0812">Transmembrane</keyword>
<name>A0A378I4N6_9GAMM</name>
<evidence type="ECO:0000256" key="7">
    <source>
        <dbReference type="SAM" id="Phobius"/>
    </source>
</evidence>
<dbReference type="SMART" id="SM00044">
    <property type="entry name" value="CYCc"/>
    <property type="match status" value="1"/>
</dbReference>
<dbReference type="EMBL" id="UGNV01000001">
    <property type="protein sequence ID" value="STX29675.1"/>
    <property type="molecule type" value="Genomic_DNA"/>
</dbReference>
<dbReference type="InterPro" id="IPR029787">
    <property type="entry name" value="Nucleotide_cyclase"/>
</dbReference>
<feature type="transmembrane region" description="Helical" evidence="7">
    <location>
        <begin position="7"/>
        <end position="36"/>
    </location>
</feature>
<dbReference type="SUPFAM" id="SSF55073">
    <property type="entry name" value="Nucleotide cyclase"/>
    <property type="match status" value="1"/>
</dbReference>
<keyword evidence="6 7" id="KW-0472">Membrane</keyword>
<sequence length="692" mass="79462">MLKYNQFSIYISIITLFVLLLSLVGFTIIGINYVVLNKILSANARSSIELTSKLIKHSIDNYLLPFNRDLMQIQYLITHKVIDDGDEFTASILKMIHQNPEIAAIYYGTVNGDSYGIDRLTAGIVATNIIMNSTKPLHKIRYEYDEQGNFLKKTNLTINYDPRNRPWYQQAVAVDKLTWSTIYNLQPFTTKTAAIPGISATLPIYDQNKQLLGVLGMDLKVDTIQHFINQLPVTNNSMIYITNEKRQVIAYRNPNDQKDIRGKILTPENLKLFQIPLPLSQFQWSEKHTPIILYEYNKQRFFLVSEPIFIKGNSEELWHIIIIVPENDVLALLRSLSLKTLLLAIVILLLGVLVVRYFSQKISRPIIHLAREAQEITRLNLKPKPLLKTMIKEISYMDKSLSNLRTSLNSFQRYVPRSLVKKLLRTGKIAEVGGEHQTITILFSDIKDFTKIAETISPKQLMVHLSEYFQLMTEAVISHQGTLDKYIGDAIMALWNTPTPDKKHALHACRTAVHMMEKAAELNIKNQKLKLPEFIIRISINTGDAIVGNVGSGDRLNFTALGDAVNLASRLEAMNKIYHTQIIVSQSTFEQVKQYFSFRFLDKVAVRGKQESTTIYELITAQDLKNLKKHKQGFTDAFYYYQKGDWHKSYELFTHVTPAYPGDQLANLYKKRCQKLIKKPPQTWDGIWRVDV</sequence>
<dbReference type="GO" id="GO:0006171">
    <property type="term" value="P:cAMP biosynthetic process"/>
    <property type="evidence" value="ECO:0007669"/>
    <property type="project" value="TreeGrafter"/>
</dbReference>
<proteinExistence type="inferred from homology"/>
<comment type="similarity">
    <text evidence="2">Belongs to the adenylyl cyclase class-3 family.</text>
</comment>
<reference evidence="9 10" key="1">
    <citation type="submission" date="2018-06" db="EMBL/GenBank/DDBJ databases">
        <authorList>
            <consortium name="Pathogen Informatics"/>
            <person name="Doyle S."/>
        </authorList>
    </citation>
    <scope>NUCLEOTIDE SEQUENCE [LARGE SCALE GENOMIC DNA]</scope>
    <source>
        <strain evidence="9 10">NCTC13315</strain>
    </source>
</reference>
<evidence type="ECO:0000256" key="3">
    <source>
        <dbReference type="ARBA" id="ARBA00022475"/>
    </source>
</evidence>
<keyword evidence="9" id="KW-0456">Lyase</keyword>
<dbReference type="Pfam" id="PF00211">
    <property type="entry name" value="Guanylate_cyc"/>
    <property type="match status" value="1"/>
</dbReference>
<dbReference type="FunFam" id="3.30.70.1230:FF:000016">
    <property type="entry name" value="Adenylate/guanylate cyclase domain-containing protein"/>
    <property type="match status" value="1"/>
</dbReference>
<dbReference type="InterPro" id="IPR001054">
    <property type="entry name" value="A/G_cyclase"/>
</dbReference>
<evidence type="ECO:0000256" key="2">
    <source>
        <dbReference type="ARBA" id="ARBA00005381"/>
    </source>
</evidence>
<accession>A0A378I4N6</accession>
<dbReference type="Proteomes" id="UP000254968">
    <property type="component" value="Unassembled WGS sequence"/>
</dbReference>
<evidence type="ECO:0000313" key="9">
    <source>
        <dbReference type="EMBL" id="STX29675.1"/>
    </source>
</evidence>
<organism evidence="9 10">
    <name type="scientific">Legionella beliardensis</name>
    <dbReference type="NCBI Taxonomy" id="91822"/>
    <lineage>
        <taxon>Bacteria</taxon>
        <taxon>Pseudomonadati</taxon>
        <taxon>Pseudomonadota</taxon>
        <taxon>Gammaproteobacteria</taxon>
        <taxon>Legionellales</taxon>
        <taxon>Legionellaceae</taxon>
        <taxon>Legionella</taxon>
    </lineage>
</organism>
<evidence type="ECO:0000259" key="8">
    <source>
        <dbReference type="PROSITE" id="PS50125"/>
    </source>
</evidence>
<dbReference type="GO" id="GO:0035556">
    <property type="term" value="P:intracellular signal transduction"/>
    <property type="evidence" value="ECO:0007669"/>
    <property type="project" value="InterPro"/>
</dbReference>
<dbReference type="RefSeq" id="WP_115303349.1">
    <property type="nucleotide sequence ID" value="NZ_CAAAHO010000002.1"/>
</dbReference>
<dbReference type="PANTHER" id="PTHR43081:SF1">
    <property type="entry name" value="ADENYLATE CYCLASE, TERMINAL-DIFFERENTIATION SPECIFIC"/>
    <property type="match status" value="1"/>
</dbReference>
<dbReference type="EC" id="4.6.1.1" evidence="9"/>
<dbReference type="AlphaFoldDB" id="A0A378I4N6"/>
<dbReference type="InterPro" id="IPR033479">
    <property type="entry name" value="dCache_1"/>
</dbReference>
<keyword evidence="10" id="KW-1185">Reference proteome</keyword>
<dbReference type="CDD" id="cd07302">
    <property type="entry name" value="CHD"/>
    <property type="match status" value="1"/>
</dbReference>
<dbReference type="GO" id="GO:0005886">
    <property type="term" value="C:plasma membrane"/>
    <property type="evidence" value="ECO:0007669"/>
    <property type="project" value="UniProtKB-SubCell"/>
</dbReference>
<dbReference type="PANTHER" id="PTHR43081">
    <property type="entry name" value="ADENYLATE CYCLASE, TERMINAL-DIFFERENTIATION SPECIFIC-RELATED"/>
    <property type="match status" value="1"/>
</dbReference>